<name>A0A3S1CWH8_9CYAN</name>
<dbReference type="Pfam" id="PF09471">
    <property type="entry name" value="Peptidase_M64"/>
    <property type="match status" value="1"/>
</dbReference>
<dbReference type="Gene3D" id="3.40.390.10">
    <property type="entry name" value="Collagenase (Catalytic Domain)"/>
    <property type="match status" value="1"/>
</dbReference>
<evidence type="ECO:0000313" key="2">
    <source>
        <dbReference type="EMBL" id="RUT10047.1"/>
    </source>
</evidence>
<evidence type="ECO:0000313" key="3">
    <source>
        <dbReference type="Proteomes" id="UP000271624"/>
    </source>
</evidence>
<protein>
    <recommendedName>
        <fullName evidence="4">IgA Peptidase M64</fullName>
    </recommendedName>
</protein>
<dbReference type="AlphaFoldDB" id="A0A3S1CWH8"/>
<organism evidence="2 3">
    <name type="scientific">Dulcicalothrix desertica PCC 7102</name>
    <dbReference type="NCBI Taxonomy" id="232991"/>
    <lineage>
        <taxon>Bacteria</taxon>
        <taxon>Bacillati</taxon>
        <taxon>Cyanobacteriota</taxon>
        <taxon>Cyanophyceae</taxon>
        <taxon>Nostocales</taxon>
        <taxon>Calotrichaceae</taxon>
        <taxon>Dulcicalothrix</taxon>
    </lineage>
</organism>
<proteinExistence type="predicted"/>
<keyword evidence="3" id="KW-1185">Reference proteome</keyword>
<feature type="signal peptide" evidence="1">
    <location>
        <begin position="1"/>
        <end position="21"/>
    </location>
</feature>
<dbReference type="OrthoDB" id="503324at2"/>
<dbReference type="NCBIfam" id="TIGR02595">
    <property type="entry name" value="PEP_CTERM"/>
    <property type="match status" value="1"/>
</dbReference>
<feature type="chain" id="PRO_5030083034" description="IgA Peptidase M64" evidence="1">
    <location>
        <begin position="22"/>
        <end position="412"/>
    </location>
</feature>
<dbReference type="RefSeq" id="WP_127079121.1">
    <property type="nucleotide sequence ID" value="NZ_RSCL01000001.1"/>
</dbReference>
<accession>A0A3S1CWH8</accession>
<keyword evidence="1" id="KW-0732">Signal</keyword>
<reference evidence="2" key="1">
    <citation type="submission" date="2018-12" db="EMBL/GenBank/DDBJ databases">
        <authorList>
            <person name="Will S."/>
            <person name="Neumann-Schaal M."/>
            <person name="Henke P."/>
        </authorList>
    </citation>
    <scope>NUCLEOTIDE SEQUENCE</scope>
    <source>
        <strain evidence="2">PCC 7102</strain>
    </source>
</reference>
<dbReference type="Proteomes" id="UP000271624">
    <property type="component" value="Unassembled WGS sequence"/>
</dbReference>
<dbReference type="GO" id="GO:0008237">
    <property type="term" value="F:metallopeptidase activity"/>
    <property type="evidence" value="ECO:0007669"/>
    <property type="project" value="InterPro"/>
</dbReference>
<gene>
    <name evidence="2" type="ORF">DSM106972_005420</name>
</gene>
<sequence length="412" mass="45585">MKFFKLLIGVLLATIAEPALGATFTTIRNNGPSSNRVDAVFLGDGYTEADLASGTYNNHIKDYLDYQFSNSLNSDPFFRYRNYFNIHKIDIVSNESGADIPVENIFRDTALGASYYYDGITERLLYINDYQANVVRDAALAGAGWTAEMQYVIVNDTKYGGGGGAYAVYAGGNDSAKEVALHEIGHSFSKLADEYGGFDTPYIGGEPSEVNVTTNPTGNKWSRWLGYDQPGIGVIGAYEGGRYYNTGIYRPSDNSKMRSLYQPFDAVSREKIILDIYALVDPLDSWLDNTAPLVNPTQLFVNPIDKGIINLEWFVNGNLIPTANQDKFNLRDFGYGAGNYVISARAFDPTGFDPVNGWVRTNQSSLEQLVSWNVTYTTSIPEPSTILGLLALSALTTNSARKRKLKRRSIYK</sequence>
<dbReference type="InterPro" id="IPR019026">
    <property type="entry name" value="Peptidase_M64_IgA"/>
</dbReference>
<comment type="caution">
    <text evidence="2">The sequence shown here is derived from an EMBL/GenBank/DDBJ whole genome shotgun (WGS) entry which is preliminary data.</text>
</comment>
<reference evidence="2" key="2">
    <citation type="journal article" date="2019" name="Genome Biol. Evol.">
        <title>Day and night: Metabolic profiles and evolutionary relationships of six axenic non-marine cyanobacteria.</title>
        <authorList>
            <person name="Will S.E."/>
            <person name="Henke P."/>
            <person name="Boedeker C."/>
            <person name="Huang S."/>
            <person name="Brinkmann H."/>
            <person name="Rohde M."/>
            <person name="Jarek M."/>
            <person name="Friedl T."/>
            <person name="Seufert S."/>
            <person name="Schumacher M."/>
            <person name="Overmann J."/>
            <person name="Neumann-Schaal M."/>
            <person name="Petersen J."/>
        </authorList>
    </citation>
    <scope>NUCLEOTIDE SEQUENCE [LARGE SCALE GENOMIC DNA]</scope>
    <source>
        <strain evidence="2">PCC 7102</strain>
    </source>
</reference>
<dbReference type="InterPro" id="IPR024079">
    <property type="entry name" value="MetalloPept_cat_dom_sf"/>
</dbReference>
<evidence type="ECO:0000256" key="1">
    <source>
        <dbReference type="SAM" id="SignalP"/>
    </source>
</evidence>
<dbReference type="InterPro" id="IPR013424">
    <property type="entry name" value="Ice-binding_C"/>
</dbReference>
<evidence type="ECO:0008006" key="4">
    <source>
        <dbReference type="Google" id="ProtNLM"/>
    </source>
</evidence>
<dbReference type="EMBL" id="RSCL01000001">
    <property type="protein sequence ID" value="RUT10047.1"/>
    <property type="molecule type" value="Genomic_DNA"/>
</dbReference>